<proteinExistence type="predicted"/>
<accession>A0A517M1Y4</accession>
<dbReference type="RefSeq" id="WP_145346425.1">
    <property type="nucleotide sequence ID" value="NZ_CP036261.1"/>
</dbReference>
<keyword evidence="3" id="KW-1185">Reference proteome</keyword>
<dbReference type="Pfam" id="PF00535">
    <property type="entry name" value="Glycos_transf_2"/>
    <property type="match status" value="1"/>
</dbReference>
<dbReference type="InterPro" id="IPR029044">
    <property type="entry name" value="Nucleotide-diphossugar_trans"/>
</dbReference>
<dbReference type="Proteomes" id="UP000319557">
    <property type="component" value="Chromosome"/>
</dbReference>
<sequence length="308" mass="34971">MAVSNSPVVSVLVTVYNREQYLQATLVSILQSSFSNFEVVVVDDGSTDGSLDIAQDVAQSDPRIRVESNPSNLGDYGNRMQAASLARGKYIKYVDSDDLIYPHGLQVMVDAMQRYPDAALALAHSMPEDISPYPWYLKSIEAYRKHFLGRGCMSCGPTGAIIRRDAFDAVGGFRKQWGVLSDSELWYRLAAEYPVVLLPPGLVWWRRHDAQEFTKDDASDVYMRRGYELDIAAVGCNCPLSEAERNQAIDLKKKQYARRIISLALRKRRIRKAWRLYRDSDLSIADIVNAFVSRRWPHVSRPKYPKVL</sequence>
<dbReference type="GO" id="GO:0016758">
    <property type="term" value="F:hexosyltransferase activity"/>
    <property type="evidence" value="ECO:0007669"/>
    <property type="project" value="UniProtKB-ARBA"/>
</dbReference>
<dbReference type="PANTHER" id="PTHR22916:SF3">
    <property type="entry name" value="UDP-GLCNAC:BETAGAL BETA-1,3-N-ACETYLGLUCOSAMINYLTRANSFERASE-LIKE PROTEIN 1"/>
    <property type="match status" value="1"/>
</dbReference>
<feature type="domain" description="Glycosyltransferase 2-like" evidence="1">
    <location>
        <begin position="10"/>
        <end position="170"/>
    </location>
</feature>
<organism evidence="2 3">
    <name type="scientific">Rosistilla ulvae</name>
    <dbReference type="NCBI Taxonomy" id="1930277"/>
    <lineage>
        <taxon>Bacteria</taxon>
        <taxon>Pseudomonadati</taxon>
        <taxon>Planctomycetota</taxon>
        <taxon>Planctomycetia</taxon>
        <taxon>Pirellulales</taxon>
        <taxon>Pirellulaceae</taxon>
        <taxon>Rosistilla</taxon>
    </lineage>
</organism>
<keyword evidence="2" id="KW-0328">Glycosyltransferase</keyword>
<dbReference type="EC" id="2.4.-.-" evidence="2"/>
<dbReference type="Gene3D" id="3.90.550.10">
    <property type="entry name" value="Spore Coat Polysaccharide Biosynthesis Protein SpsA, Chain A"/>
    <property type="match status" value="1"/>
</dbReference>
<dbReference type="CDD" id="cd00761">
    <property type="entry name" value="Glyco_tranf_GTA_type"/>
    <property type="match status" value="1"/>
</dbReference>
<evidence type="ECO:0000313" key="3">
    <source>
        <dbReference type="Proteomes" id="UP000319557"/>
    </source>
</evidence>
<dbReference type="PANTHER" id="PTHR22916">
    <property type="entry name" value="GLYCOSYLTRANSFERASE"/>
    <property type="match status" value="1"/>
</dbReference>
<evidence type="ECO:0000259" key="1">
    <source>
        <dbReference type="Pfam" id="PF00535"/>
    </source>
</evidence>
<protein>
    <submittedName>
        <fullName evidence="2">Glycosyltransferase EpsH</fullName>
        <ecNumber evidence="2">2.4.-.-</ecNumber>
    </submittedName>
</protein>
<dbReference type="InterPro" id="IPR001173">
    <property type="entry name" value="Glyco_trans_2-like"/>
</dbReference>
<dbReference type="EMBL" id="CP036261">
    <property type="protein sequence ID" value="QDS88893.1"/>
    <property type="molecule type" value="Genomic_DNA"/>
</dbReference>
<gene>
    <name evidence="2" type="primary">epsH_2</name>
    <name evidence="2" type="ORF">EC9_30880</name>
</gene>
<dbReference type="SUPFAM" id="SSF53448">
    <property type="entry name" value="Nucleotide-diphospho-sugar transferases"/>
    <property type="match status" value="1"/>
</dbReference>
<evidence type="ECO:0000313" key="2">
    <source>
        <dbReference type="EMBL" id="QDS88893.1"/>
    </source>
</evidence>
<dbReference type="KEGG" id="ruv:EC9_30880"/>
<dbReference type="AlphaFoldDB" id="A0A517M1Y4"/>
<keyword evidence="2" id="KW-0808">Transferase</keyword>
<dbReference type="OrthoDB" id="9772170at2"/>
<name>A0A517M1Y4_9BACT</name>
<reference evidence="2 3" key="1">
    <citation type="submission" date="2019-02" db="EMBL/GenBank/DDBJ databases">
        <title>Deep-cultivation of Planctomycetes and their phenomic and genomic characterization uncovers novel biology.</title>
        <authorList>
            <person name="Wiegand S."/>
            <person name="Jogler M."/>
            <person name="Boedeker C."/>
            <person name="Pinto D."/>
            <person name="Vollmers J."/>
            <person name="Rivas-Marin E."/>
            <person name="Kohn T."/>
            <person name="Peeters S.H."/>
            <person name="Heuer A."/>
            <person name="Rast P."/>
            <person name="Oberbeckmann S."/>
            <person name="Bunk B."/>
            <person name="Jeske O."/>
            <person name="Meyerdierks A."/>
            <person name="Storesund J.E."/>
            <person name="Kallscheuer N."/>
            <person name="Luecker S."/>
            <person name="Lage O.M."/>
            <person name="Pohl T."/>
            <person name="Merkel B.J."/>
            <person name="Hornburger P."/>
            <person name="Mueller R.-W."/>
            <person name="Bruemmer F."/>
            <person name="Labrenz M."/>
            <person name="Spormann A.M."/>
            <person name="Op den Camp H."/>
            <person name="Overmann J."/>
            <person name="Amann R."/>
            <person name="Jetten M.S.M."/>
            <person name="Mascher T."/>
            <person name="Medema M.H."/>
            <person name="Devos D.P."/>
            <person name="Kaster A.-K."/>
            <person name="Ovreas L."/>
            <person name="Rohde M."/>
            <person name="Galperin M.Y."/>
            <person name="Jogler C."/>
        </authorList>
    </citation>
    <scope>NUCLEOTIDE SEQUENCE [LARGE SCALE GENOMIC DNA]</scope>
    <source>
        <strain evidence="2 3">EC9</strain>
    </source>
</reference>